<comment type="caution">
    <text evidence="2">The sequence shown here is derived from an EMBL/GenBank/DDBJ whole genome shotgun (WGS) entry which is preliminary data.</text>
</comment>
<dbReference type="PANTHER" id="PTHR43308">
    <property type="entry name" value="OUTER MEMBRANE PROTEIN ALPHA-RELATED"/>
    <property type="match status" value="1"/>
</dbReference>
<dbReference type="PANTHER" id="PTHR43308:SF5">
    <property type="entry name" value="S-LAYER PROTEIN _ PEPTIDOGLYCAN ENDO-BETA-N-ACETYLGLUCOSAMINIDASE"/>
    <property type="match status" value="1"/>
</dbReference>
<reference evidence="2" key="1">
    <citation type="submission" date="2012-04" db="EMBL/GenBank/DDBJ databases">
        <authorList>
            <person name="Borisov I.G."/>
            <person name="Ivanikova N.V."/>
            <person name="Pinevich A.V."/>
        </authorList>
    </citation>
    <scope>NUCLEOTIDE SEQUENCE</scope>
    <source>
        <strain evidence="2">CALU 1027</strain>
    </source>
</reference>
<dbReference type="EMBL" id="AJTX02000007">
    <property type="protein sequence ID" value="KKI98629.1"/>
    <property type="molecule type" value="Genomic_DNA"/>
</dbReference>
<dbReference type="Pfam" id="PF00395">
    <property type="entry name" value="SLH"/>
    <property type="match status" value="3"/>
</dbReference>
<feature type="domain" description="SLH" evidence="1">
    <location>
        <begin position="160"/>
        <end position="222"/>
    </location>
</feature>
<dbReference type="PROSITE" id="PS51272">
    <property type="entry name" value="SLH"/>
    <property type="match status" value="3"/>
</dbReference>
<evidence type="ECO:0000313" key="3">
    <source>
        <dbReference type="Proteomes" id="UP000034681"/>
    </source>
</evidence>
<evidence type="ECO:0000313" key="2">
    <source>
        <dbReference type="EMBL" id="KKI98629.1"/>
    </source>
</evidence>
<dbReference type="eggNOG" id="COG2948">
    <property type="taxonomic scope" value="Bacteria"/>
</dbReference>
<gene>
    <name evidence="2" type="ORF">PROH_17255</name>
</gene>
<dbReference type="AlphaFoldDB" id="A0A0M2PQY5"/>
<accession>A0A0M2PQY5</accession>
<dbReference type="Proteomes" id="UP000034681">
    <property type="component" value="Unassembled WGS sequence"/>
</dbReference>
<dbReference type="InterPro" id="IPR051465">
    <property type="entry name" value="Cell_Envelope_Struct_Comp"/>
</dbReference>
<proteinExistence type="predicted"/>
<organism evidence="2 3">
    <name type="scientific">Prochlorothrix hollandica PCC 9006 = CALU 1027</name>
    <dbReference type="NCBI Taxonomy" id="317619"/>
    <lineage>
        <taxon>Bacteria</taxon>
        <taxon>Bacillati</taxon>
        <taxon>Cyanobacteriota</taxon>
        <taxon>Cyanophyceae</taxon>
        <taxon>Prochlorotrichales</taxon>
        <taxon>Prochlorotrichaceae</taxon>
        <taxon>Prochlorothrix</taxon>
    </lineage>
</organism>
<dbReference type="STRING" id="317619.GCA_000332315_01549"/>
<feature type="domain" description="SLH" evidence="1">
    <location>
        <begin position="99"/>
        <end position="158"/>
    </location>
</feature>
<protein>
    <submittedName>
        <fullName evidence="2">S-layer protein</fullName>
    </submittedName>
</protein>
<feature type="domain" description="SLH" evidence="1">
    <location>
        <begin position="35"/>
        <end position="98"/>
    </location>
</feature>
<keyword evidence="3" id="KW-1185">Reference proteome</keyword>
<name>A0A0M2PQY5_PROHO</name>
<sequence length="413" mass="43532">MSHTLTWRSSTATFTALSLTAGTLAPLFWLQPSLAQGQFADVPSGYWAERFIVDLANRDVIAGFPDGSFRPNAAVTRAQYAAMVRKAFNKVKIRNTISFVDVSSNYWATPAINEAYTMGFLSGYPGNVFRPDQNIPRAQVLVSLANGLNYAPQNTASIQVYSDASLIPSYAVSSIAAATEQRLVVNYPNVQFLSPNQNATRADVAAFIYQALSSQGQVAQVASPYIVGQGIPQNPSNNPVATTLTIAPGTVVMSRYPGAEEIRLLPDETLPLTLQVSDAVITNGQVSIPAGSQVEGELRPAGDGSQFFAQTLVLPNGQRFPLNATSRVITTKETIRKINGGRAAAAGALGAGAAAAIATITGNSIEAWEVLAGSAGGALAGIFLGRDRIDVIVVNSAADLNLTFNNPLTVPMP</sequence>
<dbReference type="RefSeq" id="WP_017712071.1">
    <property type="nucleotide sequence ID" value="NZ_KB235936.1"/>
</dbReference>
<dbReference type="InterPro" id="IPR001119">
    <property type="entry name" value="SLH_dom"/>
</dbReference>
<evidence type="ECO:0000259" key="1">
    <source>
        <dbReference type="PROSITE" id="PS51272"/>
    </source>
</evidence>
<dbReference type="OrthoDB" id="9759810at2"/>